<gene>
    <name evidence="6" type="ORF">CONLIGDRAFT_585685</name>
</gene>
<evidence type="ECO:0000256" key="2">
    <source>
        <dbReference type="PROSITE-ProRule" id="PRU00023"/>
    </source>
</evidence>
<accession>A0A1J7I7K2</accession>
<dbReference type="InterPro" id="IPR054471">
    <property type="entry name" value="GPIID_WHD"/>
</dbReference>
<dbReference type="Gene3D" id="3.40.50.300">
    <property type="entry name" value="P-loop containing nucleotide triphosphate hydrolases"/>
    <property type="match status" value="1"/>
</dbReference>
<dbReference type="Proteomes" id="UP000182658">
    <property type="component" value="Unassembled WGS sequence"/>
</dbReference>
<feature type="non-terminal residue" evidence="6">
    <location>
        <position position="851"/>
    </location>
</feature>
<dbReference type="STRING" id="1408157.A0A1J7I7K2"/>
<organism evidence="6 7">
    <name type="scientific">Coniochaeta ligniaria NRRL 30616</name>
    <dbReference type="NCBI Taxonomy" id="1408157"/>
    <lineage>
        <taxon>Eukaryota</taxon>
        <taxon>Fungi</taxon>
        <taxon>Dikarya</taxon>
        <taxon>Ascomycota</taxon>
        <taxon>Pezizomycotina</taxon>
        <taxon>Sordariomycetes</taxon>
        <taxon>Sordariomycetidae</taxon>
        <taxon>Coniochaetales</taxon>
        <taxon>Coniochaetaceae</taxon>
        <taxon>Coniochaeta</taxon>
    </lineage>
</organism>
<dbReference type="SMART" id="SM00248">
    <property type="entry name" value="ANK"/>
    <property type="match status" value="2"/>
</dbReference>
<feature type="domain" description="Nephrocystin 3-like N-terminal" evidence="5">
    <location>
        <begin position="269"/>
        <end position="427"/>
    </location>
</feature>
<dbReference type="OrthoDB" id="7464126at2759"/>
<dbReference type="InterPro" id="IPR036770">
    <property type="entry name" value="Ankyrin_rpt-contain_sf"/>
</dbReference>
<dbReference type="InterPro" id="IPR056884">
    <property type="entry name" value="NPHP3-like_N"/>
</dbReference>
<proteinExistence type="predicted"/>
<evidence type="ECO:0000259" key="3">
    <source>
        <dbReference type="Pfam" id="PF22939"/>
    </source>
</evidence>
<feature type="repeat" description="ANK" evidence="2">
    <location>
        <begin position="762"/>
        <end position="794"/>
    </location>
</feature>
<protein>
    <submittedName>
        <fullName evidence="6">Uncharacterized protein</fullName>
    </submittedName>
</protein>
<dbReference type="InterPro" id="IPR002110">
    <property type="entry name" value="Ankyrin_rpt"/>
</dbReference>
<keyword evidence="1" id="KW-0677">Repeat</keyword>
<dbReference type="PROSITE" id="PS50297">
    <property type="entry name" value="ANK_REP_REGION"/>
    <property type="match status" value="2"/>
</dbReference>
<feature type="domain" description="DUF7708" evidence="4">
    <location>
        <begin position="79"/>
        <end position="187"/>
    </location>
</feature>
<name>A0A1J7I7K2_9PEZI</name>
<dbReference type="Gene3D" id="1.25.40.20">
    <property type="entry name" value="Ankyrin repeat-containing domain"/>
    <property type="match status" value="1"/>
</dbReference>
<evidence type="ECO:0000313" key="6">
    <source>
        <dbReference type="EMBL" id="OIW23631.1"/>
    </source>
</evidence>
<dbReference type="SUPFAM" id="SSF48403">
    <property type="entry name" value="Ankyrin repeat"/>
    <property type="match status" value="1"/>
</dbReference>
<dbReference type="AlphaFoldDB" id="A0A1J7I7K2"/>
<dbReference type="Pfam" id="PF12796">
    <property type="entry name" value="Ank_2"/>
    <property type="match status" value="1"/>
</dbReference>
<dbReference type="InParanoid" id="A0A1J7I7K2"/>
<dbReference type="InterPro" id="IPR056125">
    <property type="entry name" value="DUF7708"/>
</dbReference>
<evidence type="ECO:0000259" key="4">
    <source>
        <dbReference type="Pfam" id="PF24809"/>
    </source>
</evidence>
<reference evidence="6 7" key="1">
    <citation type="submission" date="2016-10" db="EMBL/GenBank/DDBJ databases">
        <title>Draft genome sequence of Coniochaeta ligniaria NRRL30616, a lignocellulolytic fungus for bioabatement of inhibitors in plant biomass hydrolysates.</title>
        <authorList>
            <consortium name="DOE Joint Genome Institute"/>
            <person name="Jimenez D.J."/>
            <person name="Hector R.E."/>
            <person name="Riley R."/>
            <person name="Sun H."/>
            <person name="Grigoriev I.V."/>
            <person name="Van Elsas J.D."/>
            <person name="Nichols N.N."/>
        </authorList>
    </citation>
    <scope>NUCLEOTIDE SEQUENCE [LARGE SCALE GENOMIC DNA]</scope>
    <source>
        <strain evidence="6 7">NRRL 30616</strain>
    </source>
</reference>
<dbReference type="EMBL" id="KV875106">
    <property type="protein sequence ID" value="OIW23631.1"/>
    <property type="molecule type" value="Genomic_DNA"/>
</dbReference>
<sequence length="851" mass="94661">MSVVLSSASRLKAEVRLGQAISEFEKDLSAEQKAALCRTRDSSTKIPPDYHDVMRLTEEIDRNASRMLKSRRCFGTRFTNILHAVQQFAALGDVVVGGSQNFIACGVWSLVRMTLLTVVNFSSYLEKLSALLMNVGRSAPRYELLHQLYPRSKPLRSHLSEYFIVIVRICHRLLKMTKKSTFGQLLTFPSDADLKAHESELEGISSLIKEEVTLLMGQEVREQNSRIRTIQLSAEADAHRQRQDTYIRVLNACSTYNYEATWKETRKLGTTSWFQKATEYQEWRSSADSATLVCTGKLGSGKSVMLANIVGDLNIDDQTSYCPVAYFFCRHDICDSLLSSTVIRSLGRQLLRSIPDLSSVDKSFKKNAPVLDSCHILGVLHAFPRTFQAYFVLDGLDECNDQQRRELMKELRQLQGVFNLRICVACRSDAGNLPTLMLESFAKSSLMALPEENPEIKSFIDTELYNCIESGKLVLGDPQLSLEIADALLAGAQGMFLWVALQMEALCAEKTDEAIRSALTGLPSTLHETFSRIIDKSGKQQAGRHYQKRTFELVIAALRPLTTDELREALSVTPGDDVWNPARHLNDVFSALASCGSLIMVEEEDLTVRLIHHSVKQFLLSGDPSITGGVTPFDNAYKVMRATVLTYLNYGVFETQLATTAAAPSIPAQEAPYKIIRSMATPSTSRNIALKLLKARGQPSVDIGKVVSETMKHNHKPTHNAFKFHPYAKSFWLQHAWLFGHPRILHLCFEHGLDIENRDNWMRATPLFYAAGGGHHMAVKTLAEHGANLDAVDVNSRTALSYAAGSGQILVLETLLDCGANLETSDGSGQTPLSYAAERGIEAAVTRLVER</sequence>
<dbReference type="PROSITE" id="PS50088">
    <property type="entry name" value="ANK_REPEAT"/>
    <property type="match status" value="2"/>
</dbReference>
<dbReference type="Pfam" id="PF24809">
    <property type="entry name" value="DUF7708"/>
    <property type="match status" value="1"/>
</dbReference>
<dbReference type="Pfam" id="PF24883">
    <property type="entry name" value="NPHP3_N"/>
    <property type="match status" value="1"/>
</dbReference>
<evidence type="ECO:0000256" key="1">
    <source>
        <dbReference type="ARBA" id="ARBA00022737"/>
    </source>
</evidence>
<keyword evidence="2" id="KW-0040">ANK repeat</keyword>
<keyword evidence="7" id="KW-1185">Reference proteome</keyword>
<dbReference type="InterPro" id="IPR027417">
    <property type="entry name" value="P-loop_NTPase"/>
</dbReference>
<evidence type="ECO:0000259" key="5">
    <source>
        <dbReference type="Pfam" id="PF24883"/>
    </source>
</evidence>
<evidence type="ECO:0000313" key="7">
    <source>
        <dbReference type="Proteomes" id="UP000182658"/>
    </source>
</evidence>
<dbReference type="Pfam" id="PF22939">
    <property type="entry name" value="WHD_GPIID"/>
    <property type="match status" value="1"/>
</dbReference>
<dbReference type="PANTHER" id="PTHR10039:SF10">
    <property type="entry name" value="NACHT DOMAIN-CONTAINING PROTEIN"/>
    <property type="match status" value="1"/>
</dbReference>
<feature type="repeat" description="ANK" evidence="2">
    <location>
        <begin position="795"/>
        <end position="827"/>
    </location>
</feature>
<dbReference type="PANTHER" id="PTHR10039">
    <property type="entry name" value="AMELOGENIN"/>
    <property type="match status" value="1"/>
</dbReference>
<feature type="domain" description="GPI inositol-deacylase winged helix" evidence="3">
    <location>
        <begin position="541"/>
        <end position="622"/>
    </location>
</feature>